<feature type="compositionally biased region" description="Low complexity" evidence="1">
    <location>
        <begin position="566"/>
        <end position="593"/>
    </location>
</feature>
<feature type="compositionally biased region" description="Basic and acidic residues" evidence="1">
    <location>
        <begin position="62"/>
        <end position="74"/>
    </location>
</feature>
<feature type="compositionally biased region" description="Basic and acidic residues" evidence="1">
    <location>
        <begin position="1945"/>
        <end position="1965"/>
    </location>
</feature>
<evidence type="ECO:0000256" key="1">
    <source>
        <dbReference type="SAM" id="MobiDB-lite"/>
    </source>
</evidence>
<sequence length="2426" mass="264863">MEDSLCSADGSSALYSSSRYTHPDPGHFLPSSFVEPPAASMRLSSPGPPSAGAPPEVSVHLRNRETKDARDRLLVESGTTLRNAGPRNHTFSCDAESVLTRPSFPLSSAVRPSPRPSCCNSPSTDEEEENGDSMLFSLLYRARKASREHSIATQVSGQRFAEGHAAAVAYLSRPAPPATLNTGDAHASQKRSISSGAFFSHASLTEPVRTPRLDANAFSLPAKPARRSQSVWHGGRSFSRNGCPPSNSAVLLASPEASTSCSVQPNRHRETRCCDAVDERRMRGGTLSPDLSPRAASLSSTQVSSPSYSSPSSTSSSSSSFSPSFSSSVSSSSLRTSSSTSVARAEECGRVARRIRGAERREERAERDTDGVVESAGSSRRGEKWEKVHSVPPPSCVRRELRRREMSRDKEEESRKTFAEKTFADTNGWAQAAYLGGLTHEKTSRNSWTSADAESSDSRYAASRTHASSCSSSSSFSSPFPPLSSSSCRSSASSSSLSAGSASSAARPSRISAFPASSSIRSSPLSPNTAAKKTASEGVLPSSVGPVKEDEKRVVLRLGGGLVGLFRGDSSPGGLSSLSPSSFQSSSPQGGSPACRTSPSCVAPSPVSLCCSSHASTSGVSSLAHSQKKKNHPATPQVSLASQRLPARAGSSSSSSSPSSPRSLDKDRSSSLSPFSLSPQPSSSSLSSLSSRPSSLATHSFLPSSPSLSSLETKEGRRLQSSLSSLCETSPVGCIPRDSGISAARPAFCGSPQASVCAAAARSAFCGSTARPRFACVSVHALEKPEDDDFQLVLPPSPAALRRAQEEEGDSSEEEDDRRSLLVEEERRQQSKRSSMRERLGIFRRSSRRGNPENDGPDGHTSSGVSITLDEGGDMRRVSAEKGDEREPRSLLRGVGSTAGRDEKSRFRNRGLESESCREQLPRRDSGEETGDASFVSFPTGEQKAPEAEGAHPSNPFSEDLQEGVREGPLFSQEVRVREETHADKGQRTPGGIRSALKRPERSDPKLDLDAARLRSISFGHVSGPLAADEEDRSLAHAASEQREEAGESRAAVLHRRSTVRWKDSLEEGAEERRSEEKEEESESRRSEEGEAAIAGAAAERAGDRRDVKPGEETSRVVAFRDRRKSSFFSAGRGPRSDDDVDEHHGDSQGSGVERGNEQRHSGGAPEVYIHPSKGGDGALGAIPSSPSYLFTQAATLHELLELPPAKYFNLTAEIQRQRSLFPRRWVDETLLVHQSLLLFCASLRPLCVRVMIPLSNVKSVAPLDENLRERERKKATKRGWRLKILHTENPQGGRGKLQEVVCRFRQENEMREWAERLSLLAHKWRQRPAVPDFLYRPPCQAQLAEVSRDIRRAALTLLSQRLFFACCEARRAQFRFFYFQLRVNSLQKQRRESEQSIRADARRACTAAARREGAVRLQLLLEKKLRSFFGDLSQQAERTHLRNLHSRRLAVAVAVIEKEEEAVGRQISHWRRKSLALILSAAFHRRMLWALTHLDVATKLEAAKAKQRGAGAAYLEDVVRRLQRRNLRLAFQRLWRAKNEKNDAEKLLGRVAERLRRRRLARGWQRLVQHSVDYVRSRATKSDQAKGKAVELCLLSIEKRRLVAAFSALKQRALAAKEDERNAVCRNMQQVSEALRMTALRVPQHRGFLVLAALVKNAERFSLVASFSIWKNLLRRGRSRETALVRVARIVETKEKRMKELGLSAFLRSECVAKERLCRKRAGASLLAACLSSTSRRILGIAWMRLSLHGEERPAERELKSLFVLEKIRRRRLQFFFTQMQREAACGRDLRVFLRSHTLHAFVHLLALRRIKLLSACFQRLRMFSSSSVSASLHKQDSATRAAAVVSPAGHPCEREENLPLPSEMREEAAAAVARLQGLLRLSEELLERQEKLFSSSDDDEAPSVVVTQNAHFASLSTPDWRGERTEISDSAETEKAFALQHEETPTGHAGEERVASAPKKEVTSTRGQRFSAETVGSETSGEGREDRVNWADDSPPFLPSPYTGFFLSGAATSRPTTAGLFPAVGTTASPLNSTHPGRLSSPTFSEPVVPLFAGPAPDSVSLEQCLLLPQRSLRLDEERERAWKFDPVPAALAFSLSRPASHPRMGGTFQEDGESRQVVPPSGVLFFEDRGQTTAHAALLREERRSRELDREIDALVQHLKQKADAPLSMPEATQRSTRVLSPFSPEAFVPPSSPSFQASTSPVPWKSAPFSSASFKPDTVSRSAPEIVTRISPGAWRPAPGISGVPTRGDANELDVCSTFRSLSPCAAQCSRFCGFLTETGTAKQSGHKQKEHSRADCSRRVASAASRVRCRLAQPSVDTLHADGNGSSPASVDCRGGGPPSAGSTFASFPGAPETHKFGTLSRHPWSLVPAGRCYAPLQVDVEKSGRNFAKRLPFVGTSAHAVDADPGGLSPGAPNHRFVRR</sequence>
<dbReference type="OrthoDB" id="346695at2759"/>
<proteinExistence type="predicted"/>
<dbReference type="EMBL" id="AHZP02001597">
    <property type="protein sequence ID" value="KYK66831.1"/>
    <property type="molecule type" value="Genomic_DNA"/>
</dbReference>
<feature type="compositionally biased region" description="Low complexity" evidence="1">
    <location>
        <begin position="467"/>
        <end position="527"/>
    </location>
</feature>
<feature type="compositionally biased region" description="Basic and acidic residues" evidence="1">
    <location>
        <begin position="900"/>
        <end position="927"/>
    </location>
</feature>
<organism evidence="2 3">
    <name type="scientific">Toxoplasma gondii TgCatPRC2</name>
    <dbReference type="NCBI Taxonomy" id="1130821"/>
    <lineage>
        <taxon>Eukaryota</taxon>
        <taxon>Sar</taxon>
        <taxon>Alveolata</taxon>
        <taxon>Apicomplexa</taxon>
        <taxon>Conoidasida</taxon>
        <taxon>Coccidia</taxon>
        <taxon>Eucoccidiorida</taxon>
        <taxon>Eimeriorina</taxon>
        <taxon>Sarcocystidae</taxon>
        <taxon>Toxoplasma</taxon>
    </lineage>
</organism>
<accession>A0A151HBW8</accession>
<feature type="region of interest" description="Disordered" evidence="1">
    <location>
        <begin position="257"/>
        <end position="422"/>
    </location>
</feature>
<protein>
    <submittedName>
        <fullName evidence="2">Uncharacterized protein</fullName>
    </submittedName>
</protein>
<feature type="compositionally biased region" description="Basic and acidic residues" evidence="1">
    <location>
        <begin position="267"/>
        <end position="282"/>
    </location>
</feature>
<dbReference type="SMR" id="A0A151HBW8"/>
<comment type="caution">
    <text evidence="2">The sequence shown here is derived from an EMBL/GenBank/DDBJ whole genome shotgun (WGS) entry which is preliminary data.</text>
</comment>
<dbReference type="Proteomes" id="UP000075225">
    <property type="component" value="Unassembled WGS sequence"/>
</dbReference>
<feature type="region of interest" description="Disordered" evidence="1">
    <location>
        <begin position="1022"/>
        <end position="1176"/>
    </location>
</feature>
<feature type="compositionally biased region" description="Basic and acidic residues" evidence="1">
    <location>
        <begin position="975"/>
        <end position="987"/>
    </location>
</feature>
<feature type="region of interest" description="Disordered" evidence="1">
    <location>
        <begin position="440"/>
        <end position="552"/>
    </location>
</feature>
<feature type="compositionally biased region" description="Low complexity" evidence="1">
    <location>
        <begin position="651"/>
        <end position="662"/>
    </location>
</feature>
<evidence type="ECO:0000313" key="2">
    <source>
        <dbReference type="EMBL" id="KYK66831.1"/>
    </source>
</evidence>
<feature type="compositionally biased region" description="Polar residues" evidence="1">
    <location>
        <begin position="610"/>
        <end position="625"/>
    </location>
</feature>
<feature type="region of interest" description="Disordered" evidence="1">
    <location>
        <begin position="1945"/>
        <end position="1990"/>
    </location>
</feature>
<feature type="region of interest" description="Disordered" evidence="1">
    <location>
        <begin position="566"/>
        <end position="691"/>
    </location>
</feature>
<feature type="region of interest" description="Disordered" evidence="1">
    <location>
        <begin position="1"/>
        <end position="90"/>
    </location>
</feature>
<feature type="compositionally biased region" description="Basic and acidic residues" evidence="1">
    <location>
        <begin position="1061"/>
        <end position="1089"/>
    </location>
</feature>
<feature type="region of interest" description="Disordered" evidence="1">
    <location>
        <begin position="2322"/>
        <end position="2354"/>
    </location>
</feature>
<feature type="compositionally biased region" description="Basic and acidic residues" evidence="1">
    <location>
        <begin position="397"/>
        <end position="422"/>
    </location>
</feature>
<gene>
    <name evidence="2" type="ORF">TGPRC2_319900</name>
</gene>
<feature type="compositionally biased region" description="Basic and acidic residues" evidence="1">
    <location>
        <begin position="1101"/>
        <end position="1121"/>
    </location>
</feature>
<name>A0A151HBW8_TOXGO</name>
<feature type="compositionally biased region" description="Basic and acidic residues" evidence="1">
    <location>
        <begin position="380"/>
        <end position="389"/>
    </location>
</feature>
<feature type="region of interest" description="Disordered" evidence="1">
    <location>
        <begin position="104"/>
        <end position="131"/>
    </location>
</feature>
<dbReference type="VEuPathDB" id="ToxoDB:TGPRC2_319900"/>
<feature type="compositionally biased region" description="Basic and acidic residues" evidence="1">
    <location>
        <begin position="873"/>
        <end position="890"/>
    </location>
</feature>
<feature type="compositionally biased region" description="Basic and acidic residues" evidence="1">
    <location>
        <begin position="1135"/>
        <end position="1147"/>
    </location>
</feature>
<reference evidence="3" key="1">
    <citation type="submission" date="2016-03" db="EMBL/GenBank/DDBJ databases">
        <authorList>
            <person name="Sibley D."/>
            <person name="Venepally P."/>
            <person name="Karamycheva S."/>
            <person name="Hadjithomas M."/>
            <person name="Khan A."/>
            <person name="Brunk B."/>
            <person name="Roos D."/>
            <person name="Caler E."/>
            <person name="Lorenzi H."/>
        </authorList>
    </citation>
    <scope>NUCLEOTIDE SEQUENCE [LARGE SCALE GENOMIC DNA]</scope>
    <source>
        <strain evidence="3">TgCatPRC2</strain>
    </source>
</reference>
<feature type="compositionally biased region" description="Acidic residues" evidence="1">
    <location>
        <begin position="807"/>
        <end position="816"/>
    </location>
</feature>
<feature type="compositionally biased region" description="Basic and acidic residues" evidence="1">
    <location>
        <begin position="817"/>
        <end position="841"/>
    </location>
</feature>
<feature type="compositionally biased region" description="Low complexity" evidence="1">
    <location>
        <begin position="297"/>
        <end position="341"/>
    </location>
</feature>
<feature type="compositionally biased region" description="Low complexity" evidence="1">
    <location>
        <begin position="7"/>
        <end position="18"/>
    </location>
</feature>
<feature type="region of interest" description="Disordered" evidence="1">
    <location>
        <begin position="801"/>
        <end position="1009"/>
    </location>
</feature>
<feature type="compositionally biased region" description="Basic and acidic residues" evidence="1">
    <location>
        <begin position="344"/>
        <end position="370"/>
    </location>
</feature>
<feature type="compositionally biased region" description="Basic and acidic residues" evidence="1">
    <location>
        <begin position="998"/>
        <end position="1009"/>
    </location>
</feature>
<evidence type="ECO:0000313" key="3">
    <source>
        <dbReference type="Proteomes" id="UP000075225"/>
    </source>
</evidence>
<feature type="compositionally biased region" description="Low complexity" evidence="1">
    <location>
        <begin position="670"/>
        <end position="691"/>
    </location>
</feature>